<gene>
    <name evidence="1" type="ORF">SAMN05421807_104140</name>
</gene>
<accession>A0A1M5QHU8</accession>
<organism evidence="1 2">
    <name type="scientific">Virgibacillus chiguensis</name>
    <dbReference type="NCBI Taxonomy" id="411959"/>
    <lineage>
        <taxon>Bacteria</taxon>
        <taxon>Bacillati</taxon>
        <taxon>Bacillota</taxon>
        <taxon>Bacilli</taxon>
        <taxon>Bacillales</taxon>
        <taxon>Bacillaceae</taxon>
        <taxon>Virgibacillus</taxon>
    </lineage>
</organism>
<dbReference type="OrthoDB" id="2357456at2"/>
<evidence type="ECO:0008006" key="3">
    <source>
        <dbReference type="Google" id="ProtNLM"/>
    </source>
</evidence>
<name>A0A1M5QHU8_9BACI</name>
<protein>
    <recommendedName>
        <fullName evidence="3">DUF1641 domain-containing protein</fullName>
    </recommendedName>
</protein>
<keyword evidence="2" id="KW-1185">Reference proteome</keyword>
<dbReference type="Proteomes" id="UP000184079">
    <property type="component" value="Unassembled WGS sequence"/>
</dbReference>
<dbReference type="AlphaFoldDB" id="A0A1M5QHU8"/>
<dbReference type="EMBL" id="FQXD01000004">
    <property type="protein sequence ID" value="SHH13498.1"/>
    <property type="molecule type" value="Genomic_DNA"/>
</dbReference>
<proteinExistence type="predicted"/>
<sequence>MPHTAIHSDDNKDLLHELKQPEIHQALTGIIHRLPEIERTLQSLEQMTQFSMHVTKDQTTMKALEERLQLSRVDEESLEALIALLAKLPTILEMVEQIEKIALFIKHVVHDEQSMEQIKTSIAELPFVQQQKEVKDFFEAVQTRHKSIEQHISIFTIIKWMKEPHVQKYLKYMQATLDVLKAKK</sequence>
<reference evidence="2" key="1">
    <citation type="submission" date="2016-11" db="EMBL/GenBank/DDBJ databases">
        <authorList>
            <person name="Varghese N."/>
            <person name="Submissions S."/>
        </authorList>
    </citation>
    <scope>NUCLEOTIDE SEQUENCE [LARGE SCALE GENOMIC DNA]</scope>
    <source>
        <strain evidence="2">CGMCC 1.6496</strain>
    </source>
</reference>
<evidence type="ECO:0000313" key="2">
    <source>
        <dbReference type="Proteomes" id="UP000184079"/>
    </source>
</evidence>
<dbReference type="RefSeq" id="WP_073006484.1">
    <property type="nucleotide sequence ID" value="NZ_FQXD01000004.1"/>
</dbReference>
<evidence type="ECO:0000313" key="1">
    <source>
        <dbReference type="EMBL" id="SHH13498.1"/>
    </source>
</evidence>